<dbReference type="InterPro" id="IPR055325">
    <property type="entry name" value="CF161"/>
</dbReference>
<dbReference type="PANTHER" id="PTHR24274">
    <property type="entry name" value="CILIA- AND FLAGELLA-ASSOCIATED PROTEIN 161"/>
    <property type="match status" value="1"/>
</dbReference>
<dbReference type="AlphaFoldDB" id="A0AAV7KFM6"/>
<dbReference type="Gene3D" id="2.80.10.50">
    <property type="match status" value="1"/>
</dbReference>
<dbReference type="PANTHER" id="PTHR24274:SF1">
    <property type="entry name" value="CILIA- AND FLAGELLA-ASSOCIATED PROTEIN 161"/>
    <property type="match status" value="1"/>
</dbReference>
<proteinExistence type="predicted"/>
<accession>A0AAV7KFM6</accession>
<evidence type="ECO:0000313" key="1">
    <source>
        <dbReference type="EMBL" id="KAI6660201.1"/>
    </source>
</evidence>
<evidence type="ECO:0000313" key="2">
    <source>
        <dbReference type="Proteomes" id="UP001165289"/>
    </source>
</evidence>
<comment type="caution">
    <text evidence="1">The sequence shown here is derived from an EMBL/GenBank/DDBJ whole genome shotgun (WGS) entry which is preliminary data.</text>
</comment>
<sequence>MSYNHLEPGKTTYIPSVRIGNWREDLALEEEMFREFLSKKEAGELLIQKSSALLQQVTTPVDISSDKETISFGDKIIIFHAQTQHTLSAHIPVGVLHLSDAIKSPCSVTGSTSLLPTVRNTFTIHSVSPEVSDGDPVRFNQPFYLKTQEGPGGDLYLHSDTASFSKDAKKSRQQEVLLVSPASYFCAWKILCVRERDRLETEGETVPANSIILLNHCRTNQNLSCLSQFSYKTNFGLEHEITAHTHYTQYKTIGTQNHWVLMNKSPSKVMEESKKSPEQ</sequence>
<name>A0AAV7KFM6_9METZ</name>
<protein>
    <recommendedName>
        <fullName evidence="3">Cilia- and flagella-associated protein 161</fullName>
    </recommendedName>
</protein>
<dbReference type="GO" id="GO:0031514">
    <property type="term" value="C:motile cilium"/>
    <property type="evidence" value="ECO:0007669"/>
    <property type="project" value="TreeGrafter"/>
</dbReference>
<organism evidence="1 2">
    <name type="scientific">Oopsacas minuta</name>
    <dbReference type="NCBI Taxonomy" id="111878"/>
    <lineage>
        <taxon>Eukaryota</taxon>
        <taxon>Metazoa</taxon>
        <taxon>Porifera</taxon>
        <taxon>Hexactinellida</taxon>
        <taxon>Hexasterophora</taxon>
        <taxon>Lyssacinosida</taxon>
        <taxon>Leucopsacidae</taxon>
        <taxon>Oopsacas</taxon>
    </lineage>
</organism>
<keyword evidence="2" id="KW-1185">Reference proteome</keyword>
<dbReference type="Proteomes" id="UP001165289">
    <property type="component" value="Unassembled WGS sequence"/>
</dbReference>
<reference evidence="1 2" key="1">
    <citation type="journal article" date="2023" name="BMC Biol.">
        <title>The compact genome of the sponge Oopsacas minuta (Hexactinellida) is lacking key metazoan core genes.</title>
        <authorList>
            <person name="Santini S."/>
            <person name="Schenkelaars Q."/>
            <person name="Jourda C."/>
            <person name="Duchesne M."/>
            <person name="Belahbib H."/>
            <person name="Rocher C."/>
            <person name="Selva M."/>
            <person name="Riesgo A."/>
            <person name="Vervoort M."/>
            <person name="Leys S.P."/>
            <person name="Kodjabachian L."/>
            <person name="Le Bivic A."/>
            <person name="Borchiellini C."/>
            <person name="Claverie J.M."/>
            <person name="Renard E."/>
        </authorList>
    </citation>
    <scope>NUCLEOTIDE SEQUENCE [LARGE SCALE GENOMIC DNA]</scope>
    <source>
        <strain evidence="1">SPO-2</strain>
    </source>
</reference>
<dbReference type="EMBL" id="JAKMXF010000038">
    <property type="protein sequence ID" value="KAI6660201.1"/>
    <property type="molecule type" value="Genomic_DNA"/>
</dbReference>
<dbReference type="SUPFAM" id="SSF82109">
    <property type="entry name" value="MIR domain"/>
    <property type="match status" value="1"/>
</dbReference>
<dbReference type="InterPro" id="IPR036300">
    <property type="entry name" value="MIR_dom_sf"/>
</dbReference>
<dbReference type="GO" id="GO:0060271">
    <property type="term" value="P:cilium assembly"/>
    <property type="evidence" value="ECO:0007669"/>
    <property type="project" value="TreeGrafter"/>
</dbReference>
<gene>
    <name evidence="1" type="ORF">LOD99_10479</name>
</gene>
<evidence type="ECO:0008006" key="3">
    <source>
        <dbReference type="Google" id="ProtNLM"/>
    </source>
</evidence>
<dbReference type="Pfam" id="PF24569">
    <property type="entry name" value="CFAP161"/>
    <property type="match status" value="1"/>
</dbReference>